<gene>
    <name evidence="1" type="ORF">JCM19235_2452</name>
</gene>
<evidence type="ECO:0000313" key="1">
    <source>
        <dbReference type="EMBL" id="GAL19029.1"/>
    </source>
</evidence>
<accession>A0A090RXT5</accession>
<evidence type="ECO:0000313" key="2">
    <source>
        <dbReference type="Proteomes" id="UP000029228"/>
    </source>
</evidence>
<dbReference type="EMBL" id="BBMR01000003">
    <property type="protein sequence ID" value="GAL19029.1"/>
    <property type="molecule type" value="Genomic_DNA"/>
</dbReference>
<dbReference type="Proteomes" id="UP000029228">
    <property type="component" value="Unassembled WGS sequence"/>
</dbReference>
<keyword evidence="2" id="KW-1185">Reference proteome</keyword>
<protein>
    <submittedName>
        <fullName evidence="1">Uncharacterized protein</fullName>
    </submittedName>
</protein>
<dbReference type="AlphaFoldDB" id="A0A090RXT5"/>
<sequence>MSILWWEKTVEYFFVQKYVNLDMFIAPLDGNQEKGGDAIFSNESKWVLIEFKRDQDSIDSEIKNSRITSWRKNSGSIW</sequence>
<dbReference type="OrthoDB" id="8451187at2"/>
<reference evidence="1 2" key="1">
    <citation type="submission" date="2014-09" db="EMBL/GenBank/DDBJ databases">
        <title>Vibrio maritimus JCM 19235. (C45) whole genome shotgun sequence.</title>
        <authorList>
            <person name="Sawabe T."/>
            <person name="Meirelles P."/>
            <person name="Nakanishi M."/>
            <person name="Sayaka M."/>
            <person name="Hattori M."/>
            <person name="Ohkuma M."/>
        </authorList>
    </citation>
    <scope>NUCLEOTIDE SEQUENCE [LARGE SCALE GENOMIC DNA]</scope>
    <source>
        <strain evidence="2">JCM19235</strain>
    </source>
</reference>
<organism evidence="1 2">
    <name type="scientific">Vibrio maritimus</name>
    <dbReference type="NCBI Taxonomy" id="990268"/>
    <lineage>
        <taxon>Bacteria</taxon>
        <taxon>Pseudomonadati</taxon>
        <taxon>Pseudomonadota</taxon>
        <taxon>Gammaproteobacteria</taxon>
        <taxon>Vibrionales</taxon>
        <taxon>Vibrionaceae</taxon>
        <taxon>Vibrio</taxon>
    </lineage>
</organism>
<name>A0A090RXT5_9VIBR</name>
<comment type="caution">
    <text evidence="1">The sequence shown here is derived from an EMBL/GenBank/DDBJ whole genome shotgun (WGS) entry which is preliminary data.</text>
</comment>
<proteinExistence type="predicted"/>